<dbReference type="EMBL" id="BAAANT010000001">
    <property type="protein sequence ID" value="GAA2129566.1"/>
    <property type="molecule type" value="Genomic_DNA"/>
</dbReference>
<gene>
    <name evidence="3" type="ORF">GCM10009760_00930</name>
</gene>
<feature type="region of interest" description="Disordered" evidence="1">
    <location>
        <begin position="30"/>
        <end position="53"/>
    </location>
</feature>
<keyword evidence="4" id="KW-1185">Reference proteome</keyword>
<comment type="caution">
    <text evidence="3">The sequence shown here is derived from an EMBL/GenBank/DDBJ whole genome shotgun (WGS) entry which is preliminary data.</text>
</comment>
<proteinExistence type="predicted"/>
<evidence type="ECO:0000256" key="2">
    <source>
        <dbReference type="SAM" id="SignalP"/>
    </source>
</evidence>
<organism evidence="3 4">
    <name type="scientific">Kitasatospora kazusensis</name>
    <dbReference type="NCBI Taxonomy" id="407974"/>
    <lineage>
        <taxon>Bacteria</taxon>
        <taxon>Bacillati</taxon>
        <taxon>Actinomycetota</taxon>
        <taxon>Actinomycetes</taxon>
        <taxon>Kitasatosporales</taxon>
        <taxon>Streptomycetaceae</taxon>
        <taxon>Kitasatospora</taxon>
    </lineage>
</organism>
<dbReference type="RefSeq" id="WP_344459466.1">
    <property type="nucleotide sequence ID" value="NZ_BAAANT010000001.1"/>
</dbReference>
<feature type="compositionally biased region" description="Polar residues" evidence="1">
    <location>
        <begin position="43"/>
        <end position="53"/>
    </location>
</feature>
<feature type="signal peptide" evidence="2">
    <location>
        <begin position="1"/>
        <end position="29"/>
    </location>
</feature>
<evidence type="ECO:0008006" key="5">
    <source>
        <dbReference type="Google" id="ProtNLM"/>
    </source>
</evidence>
<protein>
    <recommendedName>
        <fullName evidence="5">Secreted protein</fullName>
    </recommendedName>
</protein>
<feature type="chain" id="PRO_5046768606" description="Secreted protein" evidence="2">
    <location>
        <begin position="30"/>
        <end position="134"/>
    </location>
</feature>
<reference evidence="4" key="1">
    <citation type="journal article" date="2019" name="Int. J. Syst. Evol. Microbiol.">
        <title>The Global Catalogue of Microorganisms (GCM) 10K type strain sequencing project: providing services to taxonomists for standard genome sequencing and annotation.</title>
        <authorList>
            <consortium name="The Broad Institute Genomics Platform"/>
            <consortium name="The Broad Institute Genome Sequencing Center for Infectious Disease"/>
            <person name="Wu L."/>
            <person name="Ma J."/>
        </authorList>
    </citation>
    <scope>NUCLEOTIDE SEQUENCE [LARGE SCALE GENOMIC DNA]</scope>
    <source>
        <strain evidence="4">JCM 14560</strain>
    </source>
</reference>
<name>A0ABP5KDN1_9ACTN</name>
<evidence type="ECO:0000256" key="1">
    <source>
        <dbReference type="SAM" id="MobiDB-lite"/>
    </source>
</evidence>
<accession>A0ABP5KDN1</accession>
<keyword evidence="2" id="KW-0732">Signal</keyword>
<dbReference type="Proteomes" id="UP001422759">
    <property type="component" value="Unassembled WGS sequence"/>
</dbReference>
<evidence type="ECO:0000313" key="4">
    <source>
        <dbReference type="Proteomes" id="UP001422759"/>
    </source>
</evidence>
<evidence type="ECO:0000313" key="3">
    <source>
        <dbReference type="EMBL" id="GAA2129566.1"/>
    </source>
</evidence>
<sequence>MLRKKSGAGLLAVLGATMLLGAAAPAASAAGSTDRFESDRTATDASLPQPSAHLQKTDLGAATGTLGYAVAPLKNLRLDPFAQSSADVLNNGLSVEPDSGIPHLSTATVTGPLSGGGGAKDLTGIGPVLGVLPG</sequence>